<proteinExistence type="predicted"/>
<evidence type="ECO:0000313" key="7">
    <source>
        <dbReference type="Proteomes" id="UP000198814"/>
    </source>
</evidence>
<evidence type="ECO:0000256" key="3">
    <source>
        <dbReference type="ARBA" id="ARBA00023143"/>
    </source>
</evidence>
<dbReference type="AlphaFoldDB" id="A0A1H8PW34"/>
<reference evidence="7" key="1">
    <citation type="submission" date="2016-10" db="EMBL/GenBank/DDBJ databases">
        <authorList>
            <person name="Varghese N."/>
            <person name="Submissions S."/>
        </authorList>
    </citation>
    <scope>NUCLEOTIDE SEQUENCE [LARGE SCALE GENOMIC DNA]</scope>
    <source>
        <strain evidence="7">Nm76</strain>
    </source>
</reference>
<dbReference type="InterPro" id="IPR009875">
    <property type="entry name" value="PilZ_domain"/>
</dbReference>
<protein>
    <submittedName>
        <fullName evidence="6">PilZ domain-containing protein</fullName>
    </submittedName>
</protein>
<dbReference type="GO" id="GO:0035438">
    <property type="term" value="F:cyclic-di-GMP binding"/>
    <property type="evidence" value="ECO:0007669"/>
    <property type="project" value="InterPro"/>
</dbReference>
<keyword evidence="2" id="KW-0547">Nucleotide-binding</keyword>
<evidence type="ECO:0000256" key="2">
    <source>
        <dbReference type="ARBA" id="ARBA00022741"/>
    </source>
</evidence>
<dbReference type="Pfam" id="PF07238">
    <property type="entry name" value="PilZ"/>
    <property type="match status" value="1"/>
</dbReference>
<feature type="domain" description="PilZ" evidence="4">
    <location>
        <begin position="177"/>
        <end position="280"/>
    </location>
</feature>
<dbReference type="SUPFAM" id="SSF141371">
    <property type="entry name" value="PilZ domain-like"/>
    <property type="match status" value="2"/>
</dbReference>
<dbReference type="STRING" id="42354.SAMN05216333_11038"/>
<evidence type="ECO:0000256" key="1">
    <source>
        <dbReference type="ARBA" id="ARBA00022636"/>
    </source>
</evidence>
<gene>
    <name evidence="6" type="ORF">SAMN05216333_11038</name>
</gene>
<evidence type="ECO:0000313" key="6">
    <source>
        <dbReference type="EMBL" id="SEO46006.1"/>
    </source>
</evidence>
<keyword evidence="3" id="KW-0975">Bacterial flagellum</keyword>
<accession>A0A1H8PW34</accession>
<dbReference type="EMBL" id="FODO01000010">
    <property type="protein sequence ID" value="SEO46006.1"/>
    <property type="molecule type" value="Genomic_DNA"/>
</dbReference>
<dbReference type="RefSeq" id="WP_090317994.1">
    <property type="nucleotide sequence ID" value="NZ_FNOE01000008.1"/>
</dbReference>
<dbReference type="Gene3D" id="2.30.110.10">
    <property type="entry name" value="Electron Transport, Fmn-binding Protein, Chain A"/>
    <property type="match status" value="1"/>
</dbReference>
<dbReference type="Pfam" id="PF12945">
    <property type="entry name" value="PilZNR"/>
    <property type="match status" value="1"/>
</dbReference>
<organism evidence="6 7">
    <name type="scientific">Nitrosomonas oligotropha</name>
    <dbReference type="NCBI Taxonomy" id="42354"/>
    <lineage>
        <taxon>Bacteria</taxon>
        <taxon>Pseudomonadati</taxon>
        <taxon>Pseudomonadota</taxon>
        <taxon>Betaproteobacteria</taxon>
        <taxon>Nitrosomonadales</taxon>
        <taxon>Nitrosomonadaceae</taxon>
        <taxon>Nitrosomonas</taxon>
    </lineage>
</organism>
<name>A0A1H8PW34_9PROT</name>
<dbReference type="InterPro" id="IPR012349">
    <property type="entry name" value="Split_barrel_FMN-bd"/>
</dbReference>
<evidence type="ECO:0000259" key="5">
    <source>
        <dbReference type="Pfam" id="PF12945"/>
    </source>
</evidence>
<dbReference type="Gene3D" id="2.40.10.220">
    <property type="entry name" value="predicted glycosyltransferase like domains"/>
    <property type="match status" value="1"/>
</dbReference>
<sequence length="290" mass="32552">MDLIPIQTTDLMVGQPLPWDLFDQGRQPIQKRGYIFKTEDELKQLEELPVFRMEKQAPEQAEQATHSPEKTSFEDMHLKVGHKMHLTLATYSKNGSENNSCAVSMIGYVPDSTLIVSMPASDQLIGEPFIEGDQIHVRLITGQHAYKFTVFVDKIIRVPFKYLHLSFPKEIQGQSIRKSRRIKCNFPATVAEKSIPISITDLSICGAAITSTLPLGTLGSEVTLSFAIALHDRKIPLSIKATIRSAKQSAKKNQKIICTGVEYTGIKPDQVFALRHLIYQEIVEHPENVI</sequence>
<dbReference type="InterPro" id="IPR009926">
    <property type="entry name" value="T3SS_YcgR_PilZN"/>
</dbReference>
<dbReference type="OrthoDB" id="5293692at2"/>
<keyword evidence="7" id="KW-1185">Reference proteome</keyword>
<dbReference type="Proteomes" id="UP000198814">
    <property type="component" value="Unassembled WGS sequence"/>
</dbReference>
<evidence type="ECO:0000259" key="4">
    <source>
        <dbReference type="Pfam" id="PF07238"/>
    </source>
</evidence>
<keyword evidence="1" id="KW-0973">c-di-GMP</keyword>
<feature type="domain" description="Type III secretion system flagellar brake protein YcgR PilZN" evidence="5">
    <location>
        <begin position="80"/>
        <end position="168"/>
    </location>
</feature>